<keyword evidence="2" id="KW-0547">Nucleotide-binding</keyword>
<evidence type="ECO:0000256" key="2">
    <source>
        <dbReference type="ARBA" id="ARBA00022741"/>
    </source>
</evidence>
<keyword evidence="7" id="KW-1185">Reference proteome</keyword>
<dbReference type="InterPro" id="IPR000719">
    <property type="entry name" value="Prot_kinase_dom"/>
</dbReference>
<evidence type="ECO:0000256" key="1">
    <source>
        <dbReference type="ARBA" id="ARBA00022679"/>
    </source>
</evidence>
<dbReference type="Gene3D" id="3.30.200.20">
    <property type="entry name" value="Phosphorylase Kinase, domain 1"/>
    <property type="match status" value="1"/>
</dbReference>
<proteinExistence type="predicted"/>
<dbReference type="SUPFAM" id="SSF56112">
    <property type="entry name" value="Protein kinase-like (PK-like)"/>
    <property type="match status" value="1"/>
</dbReference>
<organism evidence="6 7">
    <name type="scientific">Parenemella sanctibonifatiensis</name>
    <dbReference type="NCBI Taxonomy" id="2016505"/>
    <lineage>
        <taxon>Bacteria</taxon>
        <taxon>Bacillati</taxon>
        <taxon>Actinomycetota</taxon>
        <taxon>Actinomycetes</taxon>
        <taxon>Propionibacteriales</taxon>
        <taxon>Propionibacteriaceae</taxon>
        <taxon>Parenemella</taxon>
    </lineage>
</organism>
<dbReference type="EMBL" id="NMVJ01000010">
    <property type="protein sequence ID" value="OYN89122.1"/>
    <property type="molecule type" value="Genomic_DNA"/>
</dbReference>
<evidence type="ECO:0000256" key="4">
    <source>
        <dbReference type="ARBA" id="ARBA00022840"/>
    </source>
</evidence>
<dbReference type="PANTHER" id="PTHR43289">
    <property type="entry name" value="MITOGEN-ACTIVATED PROTEIN KINASE KINASE KINASE 20-RELATED"/>
    <property type="match status" value="1"/>
</dbReference>
<evidence type="ECO:0000313" key="6">
    <source>
        <dbReference type="EMBL" id="OYN89122.1"/>
    </source>
</evidence>
<evidence type="ECO:0000259" key="5">
    <source>
        <dbReference type="PROSITE" id="PS50011"/>
    </source>
</evidence>
<feature type="domain" description="Protein kinase" evidence="5">
    <location>
        <begin position="131"/>
        <end position="390"/>
    </location>
</feature>
<dbReference type="InterPro" id="IPR011009">
    <property type="entry name" value="Kinase-like_dom_sf"/>
</dbReference>
<dbReference type="GO" id="GO:0005524">
    <property type="term" value="F:ATP binding"/>
    <property type="evidence" value="ECO:0007669"/>
    <property type="project" value="UniProtKB-KW"/>
</dbReference>
<keyword evidence="1" id="KW-0808">Transferase</keyword>
<dbReference type="CDD" id="cd14014">
    <property type="entry name" value="STKc_PknB_like"/>
    <property type="match status" value="1"/>
</dbReference>
<comment type="caution">
    <text evidence="6">The sequence shown here is derived from an EMBL/GenBank/DDBJ whole genome shotgun (WGS) entry which is preliminary data.</text>
</comment>
<gene>
    <name evidence="6" type="ORF">CGZ91_12755</name>
</gene>
<accession>A0A255EI57</accession>
<dbReference type="PROSITE" id="PS50011">
    <property type="entry name" value="PROTEIN_KINASE_DOM"/>
    <property type="match status" value="1"/>
</dbReference>
<dbReference type="OrthoDB" id="4570074at2"/>
<dbReference type="Gene3D" id="1.10.510.10">
    <property type="entry name" value="Transferase(Phosphotransferase) domain 1"/>
    <property type="match status" value="1"/>
</dbReference>
<name>A0A255EI57_9ACTN</name>
<dbReference type="PANTHER" id="PTHR43289:SF30">
    <property type="entry name" value="NON-SPECIFIC SERINE_THREONINE PROTEIN KINASE"/>
    <property type="match status" value="1"/>
</dbReference>
<dbReference type="Proteomes" id="UP000216300">
    <property type="component" value="Unassembled WGS sequence"/>
</dbReference>
<keyword evidence="3" id="KW-0418">Kinase</keyword>
<keyword evidence="4" id="KW-0067">ATP-binding</keyword>
<sequence>MVPSLHGQPRPEDVCCEWEAGRWRTITRWWAGSAMTRLPWRERSCGTLAASPREALRGAWTGNRNPVSLGPSALSVGLAHHENHPALMTAGAAPRAAHPRHVRTIPVPLAQACQDRDMADLLHEACSRLDVAPARALVQGGQKQVHVVTHPDGTESVLKLIDLGMAADPAALERARREVDLLKSVNHPNVVAVSSDLQLLGDPPVAVFWLEELLDGTDLRHGGSGWPSEHLLALGRDVAAGLGALHEKKVIHRDLSPGNVQRLASGKFVVMDPGFAKHTLRSGLTVGGQPGTRGFMTPEHLQAYSGSPTAASDVFGCCALVYLAATGYPPVPYKGDDFEYLQRLRTAQHIPLQDARPDLPDGLVAVVERGLHPQPARRYRNGDALQRAFEAA</sequence>
<reference evidence="6 7" key="1">
    <citation type="submission" date="2017-07" db="EMBL/GenBank/DDBJ databases">
        <title>Draft whole genome sequences of clinical Proprionibacteriaceae strains.</title>
        <authorList>
            <person name="Bernier A.-M."/>
            <person name="Bernard K."/>
            <person name="Domingo M.-C."/>
        </authorList>
    </citation>
    <scope>NUCLEOTIDE SEQUENCE [LARGE SCALE GENOMIC DNA]</scope>
    <source>
        <strain evidence="6 7">NML 150081</strain>
    </source>
</reference>
<evidence type="ECO:0000256" key="3">
    <source>
        <dbReference type="ARBA" id="ARBA00022777"/>
    </source>
</evidence>
<dbReference type="GO" id="GO:0004674">
    <property type="term" value="F:protein serine/threonine kinase activity"/>
    <property type="evidence" value="ECO:0007669"/>
    <property type="project" value="TreeGrafter"/>
</dbReference>
<dbReference type="Pfam" id="PF00069">
    <property type="entry name" value="Pkinase"/>
    <property type="match status" value="1"/>
</dbReference>
<dbReference type="AlphaFoldDB" id="A0A255EI57"/>
<evidence type="ECO:0000313" key="7">
    <source>
        <dbReference type="Proteomes" id="UP000216300"/>
    </source>
</evidence>
<protein>
    <recommendedName>
        <fullName evidence="5">Protein kinase domain-containing protein</fullName>
    </recommendedName>
</protein>